<protein>
    <recommendedName>
        <fullName evidence="3">Phospholipid/glycerol acyltransferase domain-containing protein</fullName>
    </recommendedName>
</protein>
<keyword evidence="2" id="KW-0472">Membrane</keyword>
<dbReference type="EMBL" id="CH476744">
    <property type="protein sequence ID" value="EIE89404.1"/>
    <property type="molecule type" value="Genomic_DNA"/>
</dbReference>
<dbReference type="STRING" id="246409.I1CLS4"/>
<dbReference type="GO" id="GO:0008654">
    <property type="term" value="P:phospholipid biosynthetic process"/>
    <property type="evidence" value="ECO:0007669"/>
    <property type="project" value="TreeGrafter"/>
</dbReference>
<feature type="region of interest" description="Disordered" evidence="1">
    <location>
        <begin position="564"/>
        <end position="585"/>
    </location>
</feature>
<feature type="domain" description="Phospholipid/glycerol acyltransferase" evidence="3">
    <location>
        <begin position="24"/>
        <end position="220"/>
    </location>
</feature>
<dbReference type="InParanoid" id="I1CLS4"/>
<dbReference type="GeneID" id="93621080"/>
<reference evidence="4 5" key="1">
    <citation type="journal article" date="2009" name="PLoS Genet.">
        <title>Genomic analysis of the basal lineage fungus Rhizopus oryzae reveals a whole-genome duplication.</title>
        <authorList>
            <person name="Ma L.-J."/>
            <person name="Ibrahim A.S."/>
            <person name="Skory C."/>
            <person name="Grabherr M.G."/>
            <person name="Burger G."/>
            <person name="Butler M."/>
            <person name="Elias M."/>
            <person name="Idnurm A."/>
            <person name="Lang B.F."/>
            <person name="Sone T."/>
            <person name="Abe A."/>
            <person name="Calvo S.E."/>
            <person name="Corrochano L.M."/>
            <person name="Engels R."/>
            <person name="Fu J."/>
            <person name="Hansberg W."/>
            <person name="Kim J.-M."/>
            <person name="Kodira C.D."/>
            <person name="Koehrsen M.J."/>
            <person name="Liu B."/>
            <person name="Miranda-Saavedra D."/>
            <person name="O'Leary S."/>
            <person name="Ortiz-Castellanos L."/>
            <person name="Poulter R."/>
            <person name="Rodriguez-Romero J."/>
            <person name="Ruiz-Herrera J."/>
            <person name="Shen Y.-Q."/>
            <person name="Zeng Q."/>
            <person name="Galagan J."/>
            <person name="Birren B.W."/>
            <person name="Cuomo C.A."/>
            <person name="Wickes B.L."/>
        </authorList>
    </citation>
    <scope>NUCLEOTIDE SEQUENCE [LARGE SCALE GENOMIC DNA]</scope>
    <source>
        <strain evidence="5">RA 99-880 / ATCC MYA-4621 / FGSC 9543 / NRRL 43880</strain>
    </source>
</reference>
<evidence type="ECO:0000313" key="4">
    <source>
        <dbReference type="EMBL" id="EIE89404.1"/>
    </source>
</evidence>
<evidence type="ECO:0000259" key="3">
    <source>
        <dbReference type="SMART" id="SM00563"/>
    </source>
</evidence>
<dbReference type="eggNOG" id="ENOG502QQ2N">
    <property type="taxonomic scope" value="Eukaryota"/>
</dbReference>
<evidence type="ECO:0000256" key="1">
    <source>
        <dbReference type="SAM" id="MobiDB-lite"/>
    </source>
</evidence>
<dbReference type="SUPFAM" id="SSF69593">
    <property type="entry name" value="Glycerol-3-phosphate (1)-acyltransferase"/>
    <property type="match status" value="2"/>
</dbReference>
<dbReference type="VEuPathDB" id="FungiDB:RO3G_14115"/>
<keyword evidence="5" id="KW-1185">Reference proteome</keyword>
<keyword evidence="2" id="KW-0812">Transmembrane</keyword>
<sequence>MLNTFFREIKPRGAHKIPKEGPVIFVAAPHVNQFVDPIVLMRECQRRVSFLIAEKSMHQKGIGTFARMLNAIPVIRPQDLAKVGDGFIQYKTSDPLRIVGISTKFTSQLKPRDSIALRGQLVEVVQIISDTELTIKKELTKDEERVTYKCVPRIEQDAVYQHVHNELNNRKCITIFPEGGSHDRAEMLPLKAGVTMMALGAMAKYPGLDVKIVPCGKIRFTNDLLLSALKTVTVNAESYETLMLIQAARRLYKPAHRKLHLSQVVDLNRRFLIGYNFFKDDPKVIELQQKVLAYNQLLKYHGIKDHQVLKTQSNYGLRMLYLLIKRVFILTLLALLAFPGGILNLPVVIVATIISEKKANDALKSSTVKIAGRDVLATWKLLVGLVLIPTFYGFYSFIVFLAIFQMDLTLKWKLLLPVATWCLLPFVSYASLRFGEIGNDIFSHKIRSIKPTWVTLLDPTGAETLRKNREKLSRDITELINEYGPKVFPDFDANYISRTTTVPSRTTSTSSLSWTTNKLPRIASGFFQQQAIMMNWLDDKTIFNWGRITEDDAFSFWDFNRSRSGSISETDSRSHSRRSSFSSSSNSSIVEGFKIEGLTSTLNNMLYEKNKDNRMTTRRIFRIDDEYEQDLGNLTVSEPVVI</sequence>
<dbReference type="GO" id="GO:0016287">
    <property type="term" value="F:glycerone-phosphate O-acyltransferase activity"/>
    <property type="evidence" value="ECO:0007669"/>
    <property type="project" value="TreeGrafter"/>
</dbReference>
<proteinExistence type="predicted"/>
<dbReference type="InterPro" id="IPR002123">
    <property type="entry name" value="Plipid/glycerol_acylTrfase"/>
</dbReference>
<dbReference type="Pfam" id="PF01553">
    <property type="entry name" value="Acyltransferase"/>
    <property type="match status" value="1"/>
</dbReference>
<evidence type="ECO:0000256" key="2">
    <source>
        <dbReference type="SAM" id="Phobius"/>
    </source>
</evidence>
<accession>I1CLS4</accession>
<keyword evidence="2" id="KW-1133">Transmembrane helix</keyword>
<dbReference type="GO" id="GO:0004366">
    <property type="term" value="F:glycerol-3-phosphate O-acyltransferase activity"/>
    <property type="evidence" value="ECO:0007669"/>
    <property type="project" value="TreeGrafter"/>
</dbReference>
<dbReference type="OrthoDB" id="2427554at2759"/>
<organism evidence="4 5">
    <name type="scientific">Rhizopus delemar (strain RA 99-880 / ATCC MYA-4621 / FGSC 9543 / NRRL 43880)</name>
    <name type="common">Mucormycosis agent</name>
    <name type="synonym">Rhizopus arrhizus var. delemar</name>
    <dbReference type="NCBI Taxonomy" id="246409"/>
    <lineage>
        <taxon>Eukaryota</taxon>
        <taxon>Fungi</taxon>
        <taxon>Fungi incertae sedis</taxon>
        <taxon>Mucoromycota</taxon>
        <taxon>Mucoromycotina</taxon>
        <taxon>Mucoromycetes</taxon>
        <taxon>Mucorales</taxon>
        <taxon>Mucorineae</taxon>
        <taxon>Rhizopodaceae</taxon>
        <taxon>Rhizopus</taxon>
    </lineage>
</organism>
<dbReference type="SMART" id="SM00563">
    <property type="entry name" value="PlsC"/>
    <property type="match status" value="1"/>
</dbReference>
<gene>
    <name evidence="4" type="ORF">RO3G_14115</name>
</gene>
<dbReference type="PANTHER" id="PTHR31605">
    <property type="entry name" value="GLYCEROL-3-PHOSPHATE O-ACYLTRANSFERASE 1"/>
    <property type="match status" value="1"/>
</dbReference>
<dbReference type="PANTHER" id="PTHR31605:SF0">
    <property type="entry name" value="GLYCEROL-3-PHOSPHATE O-ACYLTRANSFERASE 1"/>
    <property type="match status" value="1"/>
</dbReference>
<feature type="transmembrane region" description="Helical" evidence="2">
    <location>
        <begin position="381"/>
        <end position="402"/>
    </location>
</feature>
<dbReference type="Proteomes" id="UP000009138">
    <property type="component" value="Unassembled WGS sequence"/>
</dbReference>
<name>I1CLS4_RHIO9</name>
<dbReference type="AlphaFoldDB" id="I1CLS4"/>
<dbReference type="RefSeq" id="XP_067524800.1">
    <property type="nucleotide sequence ID" value="XM_067668699.1"/>
</dbReference>
<dbReference type="InterPro" id="IPR052744">
    <property type="entry name" value="GPAT/DAPAT"/>
</dbReference>
<dbReference type="FunCoup" id="I1CLS4">
    <property type="interactions" value="113"/>
</dbReference>
<evidence type="ECO:0000313" key="5">
    <source>
        <dbReference type="Proteomes" id="UP000009138"/>
    </source>
</evidence>
<dbReference type="OMA" id="FEMQHEG"/>
<feature type="transmembrane region" description="Helical" evidence="2">
    <location>
        <begin position="327"/>
        <end position="354"/>
    </location>
</feature>